<reference evidence="5 6" key="2">
    <citation type="journal article" date="2016" name="Sci. Rep.">
        <title>A novel serine protease, Sep1, from Bacillus firmus DS-1 has nematicidal activity and degrades multiple intestinal-associated nematode proteins.</title>
        <authorList>
            <person name="Geng C."/>
            <person name="Nie X."/>
            <person name="Tang Z."/>
            <person name="Zhang Y."/>
            <person name="Lin J."/>
            <person name="Sun M."/>
            <person name="Peng D."/>
        </authorList>
    </citation>
    <scope>NUCLEOTIDE SEQUENCE [LARGE SCALE GENOMIC DNA]</scope>
    <source>
        <strain evidence="5 6">DS1</strain>
    </source>
</reference>
<feature type="region of interest" description="Disordered" evidence="3">
    <location>
        <begin position="133"/>
        <end position="155"/>
    </location>
</feature>
<dbReference type="Pfam" id="PF07261">
    <property type="entry name" value="DnaB_2"/>
    <property type="match status" value="1"/>
</dbReference>
<evidence type="ECO:0000313" key="6">
    <source>
        <dbReference type="Proteomes" id="UP000019270"/>
    </source>
</evidence>
<name>W7LAL0_CYTFI</name>
<reference evidence="6" key="1">
    <citation type="submission" date="2013-03" db="EMBL/GenBank/DDBJ databases">
        <title>Draft genome sequence of Bacillus firmus DS1.</title>
        <authorList>
            <person name="Peng D."/>
            <person name="Zhu L."/>
            <person name="Sun M."/>
        </authorList>
    </citation>
    <scope>NUCLEOTIDE SEQUENCE [LARGE SCALE GENOMIC DNA]</scope>
    <source>
        <strain evidence="6">DS1</strain>
    </source>
</reference>
<feature type="domain" description="DnaB/C C-terminal" evidence="4">
    <location>
        <begin position="159"/>
        <end position="228"/>
    </location>
</feature>
<dbReference type="PANTHER" id="PTHR37293">
    <property type="entry name" value="PHAGE REPLICATION PROTEIN-RELATED"/>
    <property type="match status" value="1"/>
</dbReference>
<dbReference type="OrthoDB" id="1258529at2"/>
<dbReference type="PATRIC" id="fig|1307436.3.peg.4679"/>
<dbReference type="eggNOG" id="COG3935">
    <property type="taxonomic scope" value="Bacteria"/>
</dbReference>
<evidence type="ECO:0000313" key="5">
    <source>
        <dbReference type="EMBL" id="EWG08869.1"/>
    </source>
</evidence>
<dbReference type="InterPro" id="IPR006343">
    <property type="entry name" value="DnaB/C_C"/>
</dbReference>
<comment type="similarity">
    <text evidence="1">Belongs to the DnaB/DnaD family.</text>
</comment>
<dbReference type="InterPro" id="IPR053162">
    <property type="entry name" value="DnaD"/>
</dbReference>
<feature type="coiled-coil region" evidence="2">
    <location>
        <begin position="295"/>
        <end position="322"/>
    </location>
</feature>
<evidence type="ECO:0000259" key="4">
    <source>
        <dbReference type="Pfam" id="PF07261"/>
    </source>
</evidence>
<dbReference type="PANTHER" id="PTHR37293:SF6">
    <property type="entry name" value="DNA REPLICATION PROTEIN DNAD"/>
    <property type="match status" value="1"/>
</dbReference>
<accession>W7LAL0</accession>
<sequence>MSKLLLDESPILVLPSLATKIGLNESIFLQQLHYWLKDSNNIRDNHKWVYNTYEDWSEQFPFWSVSTIRRIITKLENLNLLIIGKYNKLKIDKTKWYRINYEMLQGMSSPSVQNEQSECSDWTDELSNLNRPLPEITTENTTKKKEEDEGASATGENPFRFFEENGFGTIGGYISQKISTWCDDLSDELVLEAMKIAVERGAKSWSYVEKILISWSEKNIKTVSQAHALILEYKEKKAKQANQPRKGTGRPIRQEKLPDWFYEDQQTNPPNKTITPAELAADKAELDEMLRQMAGQEVSNKQEDLTRKRVELKEKLKKLKEEP</sequence>
<organism evidence="5 6">
    <name type="scientific">Cytobacillus firmus DS1</name>
    <dbReference type="NCBI Taxonomy" id="1307436"/>
    <lineage>
        <taxon>Bacteria</taxon>
        <taxon>Bacillati</taxon>
        <taxon>Bacillota</taxon>
        <taxon>Bacilli</taxon>
        <taxon>Bacillales</taxon>
        <taxon>Bacillaceae</taxon>
        <taxon>Cytobacillus</taxon>
    </lineage>
</organism>
<proteinExistence type="inferred from homology"/>
<evidence type="ECO:0000256" key="3">
    <source>
        <dbReference type="SAM" id="MobiDB-lite"/>
    </source>
</evidence>
<dbReference type="Proteomes" id="UP000019270">
    <property type="component" value="Unassembled WGS sequence"/>
</dbReference>
<dbReference type="SUPFAM" id="SSF158499">
    <property type="entry name" value="DnaD domain-like"/>
    <property type="match status" value="1"/>
</dbReference>
<dbReference type="NCBIfam" id="TIGR01446">
    <property type="entry name" value="DnaD_dom"/>
    <property type="match status" value="1"/>
</dbReference>
<dbReference type="RefSeq" id="WP_035332749.1">
    <property type="nucleotide sequence ID" value="NZ_APVL01000027.1"/>
</dbReference>
<gene>
    <name evidence="5" type="ORF">PBF_21933</name>
</gene>
<evidence type="ECO:0000256" key="2">
    <source>
        <dbReference type="SAM" id="Coils"/>
    </source>
</evidence>
<dbReference type="InterPro" id="IPR034829">
    <property type="entry name" value="DnaD-like_sf"/>
</dbReference>
<keyword evidence="2" id="KW-0175">Coiled coil</keyword>
<dbReference type="AlphaFoldDB" id="W7LAL0"/>
<protein>
    <submittedName>
        <fullName evidence="5">Primosome subunit DnaD</fullName>
    </submittedName>
</protein>
<comment type="caution">
    <text evidence="5">The sequence shown here is derived from an EMBL/GenBank/DDBJ whole genome shotgun (WGS) entry which is preliminary data.</text>
</comment>
<dbReference type="EMBL" id="APVL01000027">
    <property type="protein sequence ID" value="EWG08869.1"/>
    <property type="molecule type" value="Genomic_DNA"/>
</dbReference>
<evidence type="ECO:0000256" key="1">
    <source>
        <dbReference type="ARBA" id="ARBA00093462"/>
    </source>
</evidence>
<dbReference type="Gene3D" id="1.10.10.630">
    <property type="entry name" value="DnaD domain-like"/>
    <property type="match status" value="1"/>
</dbReference>